<reference evidence="2 3" key="1">
    <citation type="submission" date="2014-02" db="EMBL/GenBank/DDBJ databases">
        <title>The small core and large imbalanced accessory genome model reveals a collaborative survival strategy of Sorangium cellulosum strains in nature.</title>
        <authorList>
            <person name="Han K."/>
            <person name="Peng R."/>
            <person name="Blom J."/>
            <person name="Li Y.-Z."/>
        </authorList>
    </citation>
    <scope>NUCLEOTIDE SEQUENCE [LARGE SCALE GENOMIC DNA]</scope>
    <source>
        <strain evidence="2 3">So0149</strain>
    </source>
</reference>
<gene>
    <name evidence="2" type="ORF">BE18_53485</name>
</gene>
<evidence type="ECO:0000313" key="2">
    <source>
        <dbReference type="EMBL" id="KYF76357.1"/>
    </source>
</evidence>
<dbReference type="EMBL" id="JEMC01004039">
    <property type="protein sequence ID" value="KYF76357.1"/>
    <property type="molecule type" value="Genomic_DNA"/>
</dbReference>
<name>A0A150SFD8_SORCE</name>
<accession>A0A150SFD8</accession>
<evidence type="ECO:0000313" key="3">
    <source>
        <dbReference type="Proteomes" id="UP000075515"/>
    </source>
</evidence>
<evidence type="ECO:0000256" key="1">
    <source>
        <dbReference type="SAM" id="Phobius"/>
    </source>
</evidence>
<dbReference type="Proteomes" id="UP000075515">
    <property type="component" value="Unassembled WGS sequence"/>
</dbReference>
<comment type="caution">
    <text evidence="2">The sequence shown here is derived from an EMBL/GenBank/DDBJ whole genome shotgun (WGS) entry which is preliminary data.</text>
</comment>
<dbReference type="AlphaFoldDB" id="A0A150SFD8"/>
<proteinExistence type="predicted"/>
<keyword evidence="1" id="KW-0812">Transmembrane</keyword>
<keyword evidence="1" id="KW-0472">Membrane</keyword>
<keyword evidence="1" id="KW-1133">Transmembrane helix</keyword>
<protein>
    <submittedName>
        <fullName evidence="2">Uncharacterized protein</fullName>
    </submittedName>
</protein>
<organism evidence="2 3">
    <name type="scientific">Sorangium cellulosum</name>
    <name type="common">Polyangium cellulosum</name>
    <dbReference type="NCBI Taxonomy" id="56"/>
    <lineage>
        <taxon>Bacteria</taxon>
        <taxon>Pseudomonadati</taxon>
        <taxon>Myxococcota</taxon>
        <taxon>Polyangia</taxon>
        <taxon>Polyangiales</taxon>
        <taxon>Polyangiaceae</taxon>
        <taxon>Sorangium</taxon>
    </lineage>
</organism>
<sequence>MPHVIRLHADPRRVRVELPSLGISLEEEATVAVMYRRPSRGSPPSCVLAVGRNALQMQESVRIMDGSPATTEEDRLARVVPLEQATWWNNGRLLERDARFDPAHIGEILVVRPFARETFSAPLCDAILRYMHFSATCQAGGALRRWYFRRLLWWAPRVELSLEPVPDDDASYDALVRQLRSSFGASATLGGAPLRVRRPRGLADLRSRHLGQLAAILAAGAAPIALHPRFWLTDVRVTVLGAMLVFCLVCWYRRFRYD</sequence>
<feature type="transmembrane region" description="Helical" evidence="1">
    <location>
        <begin position="235"/>
        <end position="252"/>
    </location>
</feature>